<dbReference type="EMBL" id="BHXQ01000003">
    <property type="protein sequence ID" value="GCC51705.1"/>
    <property type="molecule type" value="Genomic_DNA"/>
</dbReference>
<name>A0A401U9Z3_9BACT</name>
<proteinExistence type="predicted"/>
<keyword evidence="2" id="KW-1185">Reference proteome</keyword>
<dbReference type="AlphaFoldDB" id="A0A401U9Z3"/>
<reference evidence="1 2" key="1">
    <citation type="submission" date="2018-11" db="EMBL/GenBank/DDBJ databases">
        <title>Chryseotalea sanarue gen. nov., sp., nov., a member of the family Cytophagaceae, isolated from a brackish lake in Hamamatsu Japan.</title>
        <authorList>
            <person name="Maejima Y."/>
            <person name="Iino T."/>
            <person name="Muraguchi Y."/>
            <person name="Fukuda K."/>
            <person name="Ohkuma M."/>
            <person name="Moriuchi R."/>
            <person name="Dohra H."/>
            <person name="Kimbara K."/>
            <person name="Shintani M."/>
        </authorList>
    </citation>
    <scope>NUCLEOTIDE SEQUENCE [LARGE SCALE GENOMIC DNA]</scope>
    <source>
        <strain evidence="1 2">Ys</strain>
    </source>
</reference>
<sequence length="245" mass="28540">MAQNKPIVSLQFNKLYHVGINPAGELFALSKEKINRFDKDGKVTHEIKFTKANEVTQFDAWHLTQLVLYYRATQTVEIYNPILDLRNSFVIDSVFAIEPEWIAASFDQQHFWIFDKADKSIKKVNYKTQEVIIDEAVLAFDNQELVIGMREYQRFLFIRTTGALHVFSAMGRHIKEINIMPEQSFDFFGEELVILKGDKLNMSSLFTEDNREVSAFSVFTKVFLTDERLFGIKKDSVEIFLFNPQ</sequence>
<protein>
    <recommendedName>
        <fullName evidence="3">WD40 repeat domain-containing protein</fullName>
    </recommendedName>
</protein>
<comment type="caution">
    <text evidence="1">The sequence shown here is derived from an EMBL/GenBank/DDBJ whole genome shotgun (WGS) entry which is preliminary data.</text>
</comment>
<gene>
    <name evidence="1" type="ORF">SanaruYs_19340</name>
</gene>
<evidence type="ECO:0000313" key="2">
    <source>
        <dbReference type="Proteomes" id="UP000288227"/>
    </source>
</evidence>
<evidence type="ECO:0000313" key="1">
    <source>
        <dbReference type="EMBL" id="GCC51705.1"/>
    </source>
</evidence>
<accession>A0A401U9Z3</accession>
<evidence type="ECO:0008006" key="3">
    <source>
        <dbReference type="Google" id="ProtNLM"/>
    </source>
</evidence>
<organism evidence="1 2">
    <name type="scientific">Chryseotalea sanaruensis</name>
    <dbReference type="NCBI Taxonomy" id="2482724"/>
    <lineage>
        <taxon>Bacteria</taxon>
        <taxon>Pseudomonadati</taxon>
        <taxon>Bacteroidota</taxon>
        <taxon>Cytophagia</taxon>
        <taxon>Cytophagales</taxon>
        <taxon>Chryseotaleaceae</taxon>
        <taxon>Chryseotalea</taxon>
    </lineage>
</organism>
<dbReference type="Proteomes" id="UP000288227">
    <property type="component" value="Unassembled WGS sequence"/>
</dbReference>